<reference evidence="2" key="1">
    <citation type="submission" date="2020-10" db="EMBL/GenBank/DDBJ databases">
        <title>High-Quality Genome Resource of Clonostachys rosea strain S41 by Oxford Nanopore Long-Read Sequencing.</title>
        <authorList>
            <person name="Wang H."/>
        </authorList>
    </citation>
    <scope>NUCLEOTIDE SEQUENCE</scope>
    <source>
        <strain evidence="2">S41</strain>
    </source>
</reference>
<feature type="domain" description="Heterokaryon incompatibility" evidence="1">
    <location>
        <begin position="1"/>
        <end position="81"/>
    </location>
</feature>
<sequence length="482" mass="55033">MGAVYANAYLTLVAASGEDANAGIPRVGSSQVSEAEREPVQRVITLPDNPLIRAQGLESLNPKTLDSSSLKWNTRGWTLQEKVFSRRLLGLGHMATWTCFGDEWAEDICLPSERNQDPVPTSRGDRNKKMGIVTWPSIGEYSTLATEYARRDLTWSTDAINAFLGVMTPMAAWFPGGLLHGIAEYTFDIGMLWDVGPGGTHLRRDPGSIRPLHATDFKHPSWSWVSWQGDLRFDMWKAAEDYSFPRGPLIVHPLATWHKQLLTGEFVKIDNTYHVVRKHFEREGTGIPEDWTRHTEDHEGKTYYQNKSHEHIVPHPAFNYPIPPHVRYRDIDQRPFHPHIRFHGKLARLLVVITEEDRQYLRGKLYESDTTLETDFISPDGFWSGRITMPFEKGEHVPSTHEVEVIAMSEGVLDLKAPFRIPHMLRKIRERPEFEDADIYDVVNVLCIGRCENGMVYRRGLGGISKQGWEELVTEDVELLLT</sequence>
<dbReference type="EMBL" id="JADCTT010000009">
    <property type="protein sequence ID" value="KAF9748271.1"/>
    <property type="molecule type" value="Genomic_DNA"/>
</dbReference>
<accession>A0A8H7KCZ7</accession>
<gene>
    <name evidence="2" type="ORF">IM811_017776</name>
</gene>
<dbReference type="PANTHER" id="PTHR33112">
    <property type="entry name" value="DOMAIN PROTEIN, PUTATIVE-RELATED"/>
    <property type="match status" value="1"/>
</dbReference>
<evidence type="ECO:0000313" key="3">
    <source>
        <dbReference type="Proteomes" id="UP000616885"/>
    </source>
</evidence>
<name>A0A8H7KCZ7_BIOOC</name>
<dbReference type="Pfam" id="PF06985">
    <property type="entry name" value="HET"/>
    <property type="match status" value="1"/>
</dbReference>
<dbReference type="InterPro" id="IPR010730">
    <property type="entry name" value="HET"/>
</dbReference>
<dbReference type="PANTHER" id="PTHR33112:SF16">
    <property type="entry name" value="HETEROKARYON INCOMPATIBILITY DOMAIN-CONTAINING PROTEIN"/>
    <property type="match status" value="1"/>
</dbReference>
<comment type="caution">
    <text evidence="2">The sequence shown here is derived from an EMBL/GenBank/DDBJ whole genome shotgun (WGS) entry which is preliminary data.</text>
</comment>
<protein>
    <recommendedName>
        <fullName evidence="1">Heterokaryon incompatibility domain-containing protein</fullName>
    </recommendedName>
</protein>
<proteinExistence type="predicted"/>
<dbReference type="Proteomes" id="UP000616885">
    <property type="component" value="Unassembled WGS sequence"/>
</dbReference>
<evidence type="ECO:0000313" key="2">
    <source>
        <dbReference type="EMBL" id="KAF9748271.1"/>
    </source>
</evidence>
<organism evidence="2 3">
    <name type="scientific">Bionectria ochroleuca</name>
    <name type="common">Gliocladium roseum</name>
    <dbReference type="NCBI Taxonomy" id="29856"/>
    <lineage>
        <taxon>Eukaryota</taxon>
        <taxon>Fungi</taxon>
        <taxon>Dikarya</taxon>
        <taxon>Ascomycota</taxon>
        <taxon>Pezizomycotina</taxon>
        <taxon>Sordariomycetes</taxon>
        <taxon>Hypocreomycetidae</taxon>
        <taxon>Hypocreales</taxon>
        <taxon>Bionectriaceae</taxon>
        <taxon>Clonostachys</taxon>
    </lineage>
</organism>
<dbReference type="AlphaFoldDB" id="A0A8H7KCZ7"/>
<evidence type="ECO:0000259" key="1">
    <source>
        <dbReference type="Pfam" id="PF06985"/>
    </source>
</evidence>